<organism evidence="1">
    <name type="scientific">Haloferax tailed virus 1</name>
    <name type="common">HFTV1</name>
    <dbReference type="NCBI Taxonomy" id="2507575"/>
    <lineage>
        <taxon>Viruses</taxon>
        <taxon>Duplodnaviria</taxon>
        <taxon>Heunggongvirae</taxon>
        <taxon>Uroviricota</taxon>
        <taxon>Caudoviricetes</taxon>
        <taxon>Kirjokansivirales</taxon>
        <taxon>Haloferuviridae</taxon>
        <taxon>Retbasiphovirus</taxon>
        <taxon>Retbasiphovirus hantatum</taxon>
        <taxon>Retbasiphovirus HFTV1</taxon>
    </lineage>
</organism>
<protein>
    <submittedName>
        <fullName evidence="1">Uncharacterized protein</fullName>
    </submittedName>
</protein>
<name>A0A410N703_HFTV1</name>
<gene>
    <name evidence="1" type="ORF">HFTV1-gp12</name>
</gene>
<keyword evidence="2" id="KW-1185">Reference proteome</keyword>
<sequence>MLRGACTQLIFEEEKALENEWHTGDEYDNRLWKIERLKRFKKYVELHREFNE</sequence>
<accession>A0A410N703</accession>
<dbReference type="EMBL" id="MG550112">
    <property type="protein sequence ID" value="QAS68845.1"/>
    <property type="molecule type" value="Genomic_DNA"/>
</dbReference>
<dbReference type="Proteomes" id="UP000289930">
    <property type="component" value="Segment"/>
</dbReference>
<proteinExistence type="predicted"/>
<evidence type="ECO:0000313" key="2">
    <source>
        <dbReference type="Proteomes" id="UP000289930"/>
    </source>
</evidence>
<evidence type="ECO:0000313" key="1">
    <source>
        <dbReference type="EMBL" id="QAS68845.1"/>
    </source>
</evidence>
<reference evidence="1" key="1">
    <citation type="journal article" date="2019" name="Environ. Microbiol.">
        <title>Novel haloarchaeal viruses from Lake Retba infecting Haloferax and Halorubrum species.</title>
        <authorList>
            <person name="Mizuno C.M."/>
            <person name="Prajapati B."/>
            <person name="Lucas-Staat S."/>
            <person name="Sime-Ngando T."/>
            <person name="Forterre P."/>
            <person name="Bamford D.H."/>
            <person name="Prangishvili D."/>
            <person name="Krupovic M."/>
            <person name="Oksanen H.M."/>
        </authorList>
    </citation>
    <scope>NUCLEOTIDE SEQUENCE</scope>
</reference>